<name>A0A1H5RIZ6_9PSEU</name>
<dbReference type="AlphaFoldDB" id="A0A1H5RIZ6"/>
<proteinExistence type="predicted"/>
<organism evidence="1 2">
    <name type="scientific">Amycolatopsis pretoriensis</name>
    <dbReference type="NCBI Taxonomy" id="218821"/>
    <lineage>
        <taxon>Bacteria</taxon>
        <taxon>Bacillati</taxon>
        <taxon>Actinomycetota</taxon>
        <taxon>Actinomycetes</taxon>
        <taxon>Pseudonocardiales</taxon>
        <taxon>Pseudonocardiaceae</taxon>
        <taxon>Amycolatopsis</taxon>
    </lineage>
</organism>
<reference evidence="2" key="1">
    <citation type="submission" date="2016-10" db="EMBL/GenBank/DDBJ databases">
        <authorList>
            <person name="Varghese N."/>
            <person name="Submissions S."/>
        </authorList>
    </citation>
    <scope>NUCLEOTIDE SEQUENCE [LARGE SCALE GENOMIC DNA]</scope>
    <source>
        <strain evidence="2">DSM 44654</strain>
    </source>
</reference>
<evidence type="ECO:0000313" key="2">
    <source>
        <dbReference type="Proteomes" id="UP000198878"/>
    </source>
</evidence>
<accession>A0A1H5RIZ6</accession>
<dbReference type="Proteomes" id="UP000198878">
    <property type="component" value="Unassembled WGS sequence"/>
</dbReference>
<dbReference type="EMBL" id="FNUJ01000020">
    <property type="protein sequence ID" value="SEF38332.1"/>
    <property type="molecule type" value="Genomic_DNA"/>
</dbReference>
<dbReference type="OrthoDB" id="3035407at2"/>
<sequence>MSSFKVWKYHHSNSDLLEIGFTTTTRYCKEFIRQGRQREADSQTRLAAVNLAALFESRLMELIFHEDSAVYADRGRILACATMSGTWRKLVDEGFAQLEGIRLSLVPRGLRSSNKSRHTEIITAIDDHVVPLIELRNALAHGGWEYTLTDDRMTVSQTKMQHLRTTSLWHLQVQHNLFGHLYKAVYDLLIAKSFERDFDKHFNNLHAATARLKRNGSKDWEAMLQRRWQRRPARMHLPPATKRAIP</sequence>
<gene>
    <name evidence="1" type="ORF">SAMN05421837_12057</name>
</gene>
<protein>
    <submittedName>
        <fullName evidence="1">Uncharacterized protein</fullName>
    </submittedName>
</protein>
<dbReference type="STRING" id="218821.SAMN05421837_12057"/>
<evidence type="ECO:0000313" key="1">
    <source>
        <dbReference type="EMBL" id="SEF38332.1"/>
    </source>
</evidence>
<dbReference type="RefSeq" id="WP_086672284.1">
    <property type="nucleotide sequence ID" value="NZ_FNUJ01000020.1"/>
</dbReference>
<keyword evidence="2" id="KW-1185">Reference proteome</keyword>